<proteinExistence type="inferred from homology"/>
<dbReference type="InterPro" id="IPR013249">
    <property type="entry name" value="RNA_pol_sigma70_r4_t2"/>
</dbReference>
<dbReference type="Gene3D" id="1.10.10.10">
    <property type="entry name" value="Winged helix-like DNA-binding domain superfamily/Winged helix DNA-binding domain"/>
    <property type="match status" value="1"/>
</dbReference>
<dbReference type="InterPro" id="IPR013325">
    <property type="entry name" value="RNA_pol_sigma_r2"/>
</dbReference>
<name>A0A9Y2MR08_9PSEU</name>
<organism evidence="8 9">
    <name type="scientific">Amycolatopsis carbonis</name>
    <dbReference type="NCBI Taxonomy" id="715471"/>
    <lineage>
        <taxon>Bacteria</taxon>
        <taxon>Bacillati</taxon>
        <taxon>Actinomycetota</taxon>
        <taxon>Actinomycetes</taxon>
        <taxon>Pseudonocardiales</taxon>
        <taxon>Pseudonocardiaceae</taxon>
        <taxon>Amycolatopsis</taxon>
    </lineage>
</organism>
<evidence type="ECO:0000259" key="7">
    <source>
        <dbReference type="Pfam" id="PF08281"/>
    </source>
</evidence>
<evidence type="ECO:0000259" key="6">
    <source>
        <dbReference type="Pfam" id="PF04542"/>
    </source>
</evidence>
<dbReference type="GO" id="GO:0006352">
    <property type="term" value="P:DNA-templated transcription initiation"/>
    <property type="evidence" value="ECO:0007669"/>
    <property type="project" value="InterPro"/>
</dbReference>
<dbReference type="InterPro" id="IPR036388">
    <property type="entry name" value="WH-like_DNA-bd_sf"/>
</dbReference>
<feature type="domain" description="RNA polymerase sigma-70 region 2" evidence="6">
    <location>
        <begin position="26"/>
        <end position="91"/>
    </location>
</feature>
<sequence length="184" mass="20204">MTASVGDAELAARFLLEPEAFTEVHDRYYPAVHRYVAARLDSRDAEDVTAETFLIAFDRREKFDATRGELRPWLFGIATNLGAGHRRKEARHYRALTRLGVAPEPGEGPESRVVTAITARGTLAAALAKLPHGERDVLLLVALVQLDYAEVAQALGISPGTVGSRLHRARQKLAPILAQEARDE</sequence>
<dbReference type="RefSeq" id="WP_285968641.1">
    <property type="nucleotide sequence ID" value="NZ_CP127294.1"/>
</dbReference>
<dbReference type="Pfam" id="PF08281">
    <property type="entry name" value="Sigma70_r4_2"/>
    <property type="match status" value="1"/>
</dbReference>
<keyword evidence="9" id="KW-1185">Reference proteome</keyword>
<dbReference type="Pfam" id="PF04542">
    <property type="entry name" value="Sigma70_r2"/>
    <property type="match status" value="1"/>
</dbReference>
<dbReference type="GO" id="GO:0016987">
    <property type="term" value="F:sigma factor activity"/>
    <property type="evidence" value="ECO:0007669"/>
    <property type="project" value="UniProtKB-KW"/>
</dbReference>
<keyword evidence="3" id="KW-0731">Sigma factor</keyword>
<gene>
    <name evidence="8" type="ORF">QRX50_42005</name>
</gene>
<dbReference type="KEGG" id="acab:QRX50_42005"/>
<dbReference type="EMBL" id="CP127294">
    <property type="protein sequence ID" value="WIX77905.1"/>
    <property type="molecule type" value="Genomic_DNA"/>
</dbReference>
<dbReference type="InterPro" id="IPR007627">
    <property type="entry name" value="RNA_pol_sigma70_r2"/>
</dbReference>
<evidence type="ECO:0000256" key="3">
    <source>
        <dbReference type="ARBA" id="ARBA00023082"/>
    </source>
</evidence>
<dbReference type="Proteomes" id="UP001236014">
    <property type="component" value="Chromosome"/>
</dbReference>
<keyword evidence="5" id="KW-0804">Transcription</keyword>
<dbReference type="CDD" id="cd06171">
    <property type="entry name" value="Sigma70_r4"/>
    <property type="match status" value="1"/>
</dbReference>
<dbReference type="SUPFAM" id="SSF88946">
    <property type="entry name" value="Sigma2 domain of RNA polymerase sigma factors"/>
    <property type="match status" value="1"/>
</dbReference>
<evidence type="ECO:0000313" key="9">
    <source>
        <dbReference type="Proteomes" id="UP001236014"/>
    </source>
</evidence>
<dbReference type="PANTHER" id="PTHR43133:SF8">
    <property type="entry name" value="RNA POLYMERASE SIGMA FACTOR HI_1459-RELATED"/>
    <property type="match status" value="1"/>
</dbReference>
<dbReference type="NCBIfam" id="TIGR02937">
    <property type="entry name" value="sigma70-ECF"/>
    <property type="match status" value="1"/>
</dbReference>
<protein>
    <submittedName>
        <fullName evidence="8">RNA polymerase sigma factor</fullName>
    </submittedName>
</protein>
<evidence type="ECO:0000256" key="2">
    <source>
        <dbReference type="ARBA" id="ARBA00023015"/>
    </source>
</evidence>
<dbReference type="AlphaFoldDB" id="A0A9Y2MR08"/>
<evidence type="ECO:0000256" key="4">
    <source>
        <dbReference type="ARBA" id="ARBA00023125"/>
    </source>
</evidence>
<dbReference type="InterPro" id="IPR039425">
    <property type="entry name" value="RNA_pol_sigma-70-like"/>
</dbReference>
<dbReference type="InterPro" id="IPR014284">
    <property type="entry name" value="RNA_pol_sigma-70_dom"/>
</dbReference>
<dbReference type="SUPFAM" id="SSF88659">
    <property type="entry name" value="Sigma3 and sigma4 domains of RNA polymerase sigma factors"/>
    <property type="match status" value="1"/>
</dbReference>
<feature type="domain" description="RNA polymerase sigma factor 70 region 4 type 2" evidence="7">
    <location>
        <begin position="123"/>
        <end position="173"/>
    </location>
</feature>
<evidence type="ECO:0000256" key="5">
    <source>
        <dbReference type="ARBA" id="ARBA00023163"/>
    </source>
</evidence>
<comment type="similarity">
    <text evidence="1">Belongs to the sigma-70 factor family. ECF subfamily.</text>
</comment>
<keyword evidence="4" id="KW-0238">DNA-binding</keyword>
<keyword evidence="2" id="KW-0805">Transcription regulation</keyword>
<dbReference type="InterPro" id="IPR013324">
    <property type="entry name" value="RNA_pol_sigma_r3/r4-like"/>
</dbReference>
<reference evidence="8 9" key="1">
    <citation type="submission" date="2023-06" db="EMBL/GenBank/DDBJ databases">
        <authorList>
            <person name="Oyuntsetseg B."/>
            <person name="Kim S.B."/>
        </authorList>
    </citation>
    <scope>NUCLEOTIDE SEQUENCE [LARGE SCALE GENOMIC DNA]</scope>
    <source>
        <strain evidence="8 9">2-15</strain>
    </source>
</reference>
<dbReference type="Gene3D" id="1.10.1740.10">
    <property type="match status" value="1"/>
</dbReference>
<dbReference type="GO" id="GO:0003677">
    <property type="term" value="F:DNA binding"/>
    <property type="evidence" value="ECO:0007669"/>
    <property type="project" value="UniProtKB-KW"/>
</dbReference>
<evidence type="ECO:0000256" key="1">
    <source>
        <dbReference type="ARBA" id="ARBA00010641"/>
    </source>
</evidence>
<evidence type="ECO:0000313" key="8">
    <source>
        <dbReference type="EMBL" id="WIX77905.1"/>
    </source>
</evidence>
<accession>A0A9Y2MR08</accession>
<dbReference type="PANTHER" id="PTHR43133">
    <property type="entry name" value="RNA POLYMERASE ECF-TYPE SIGMA FACTO"/>
    <property type="match status" value="1"/>
</dbReference>